<evidence type="ECO:0000256" key="3">
    <source>
        <dbReference type="ARBA" id="ARBA00023015"/>
    </source>
</evidence>
<dbReference type="SUPFAM" id="SSF52172">
    <property type="entry name" value="CheY-like"/>
    <property type="match status" value="1"/>
</dbReference>
<evidence type="ECO:0000313" key="6">
    <source>
        <dbReference type="EMBL" id="GAA1987673.1"/>
    </source>
</evidence>
<dbReference type="Gene3D" id="1.10.10.10">
    <property type="entry name" value="Winged helix-like DNA-binding domain superfamily/Winged helix DNA-binding domain"/>
    <property type="match status" value="1"/>
</dbReference>
<dbReference type="Proteomes" id="UP001500013">
    <property type="component" value="Unassembled WGS sequence"/>
</dbReference>
<dbReference type="EMBL" id="BAAAPU010000009">
    <property type="protein sequence ID" value="GAA1987673.1"/>
    <property type="molecule type" value="Genomic_DNA"/>
</dbReference>
<dbReference type="Pfam" id="PF03861">
    <property type="entry name" value="ANTAR"/>
    <property type="match status" value="1"/>
</dbReference>
<keyword evidence="1" id="KW-0808">Transferase</keyword>
<evidence type="ECO:0000313" key="7">
    <source>
        <dbReference type="Proteomes" id="UP001500013"/>
    </source>
</evidence>
<dbReference type="Gene3D" id="3.30.450.40">
    <property type="match status" value="1"/>
</dbReference>
<dbReference type="InterPro" id="IPR005561">
    <property type="entry name" value="ANTAR"/>
</dbReference>
<dbReference type="InterPro" id="IPR003018">
    <property type="entry name" value="GAF"/>
</dbReference>
<dbReference type="InterPro" id="IPR011006">
    <property type="entry name" value="CheY-like_superfamily"/>
</dbReference>
<feature type="domain" description="ANTAR" evidence="5">
    <location>
        <begin position="170"/>
        <end position="231"/>
    </location>
</feature>
<dbReference type="SUPFAM" id="SSF55781">
    <property type="entry name" value="GAF domain-like"/>
    <property type="match status" value="1"/>
</dbReference>
<dbReference type="RefSeq" id="WP_344064612.1">
    <property type="nucleotide sequence ID" value="NZ_BAAAPU010000009.1"/>
</dbReference>
<keyword evidence="2" id="KW-0418">Kinase</keyword>
<keyword evidence="4" id="KW-0804">Transcription</keyword>
<evidence type="ECO:0000256" key="1">
    <source>
        <dbReference type="ARBA" id="ARBA00022679"/>
    </source>
</evidence>
<comment type="caution">
    <text evidence="6">The sequence shown here is derived from an EMBL/GenBank/DDBJ whole genome shotgun (WGS) entry which is preliminary data.</text>
</comment>
<dbReference type="PROSITE" id="PS50921">
    <property type="entry name" value="ANTAR"/>
    <property type="match status" value="1"/>
</dbReference>
<dbReference type="SMART" id="SM01012">
    <property type="entry name" value="ANTAR"/>
    <property type="match status" value="1"/>
</dbReference>
<evidence type="ECO:0000256" key="2">
    <source>
        <dbReference type="ARBA" id="ARBA00022777"/>
    </source>
</evidence>
<gene>
    <name evidence="6" type="ORF">GCM10009817_31550</name>
</gene>
<dbReference type="Pfam" id="PF13185">
    <property type="entry name" value="GAF_2"/>
    <property type="match status" value="1"/>
</dbReference>
<sequence length="241" mass="25240">MGAHTSGRVAADEAIGHLARALAESDGVGPTIDQVVTHALVAVPCQWAVAAVTDPGNGRPPRFYSTSDPNLLEVVTQISVAASSSPGRQALIEKSIVHVPDLACETRFGSYPAEMLARTPIRSALALVLQLGDEELGVLTLYGSTANAFDEAARARAALLADFAAIAIETGLARDLAGHLQVALGSSRVIGMAMGVLVERHRLTPEQAFEVLRTTSQNTNRKLADVASELTLTGELPHGPH</sequence>
<evidence type="ECO:0000256" key="4">
    <source>
        <dbReference type="ARBA" id="ARBA00023163"/>
    </source>
</evidence>
<dbReference type="InterPro" id="IPR036388">
    <property type="entry name" value="WH-like_DNA-bd_sf"/>
</dbReference>
<name>A0ABP5DWT6_9MICO</name>
<protein>
    <submittedName>
        <fullName evidence="6">GAF and ANTAR domain-containing protein</fullName>
    </submittedName>
</protein>
<organism evidence="6 7">
    <name type="scientific">Terrabacter lapilli</name>
    <dbReference type="NCBI Taxonomy" id="436231"/>
    <lineage>
        <taxon>Bacteria</taxon>
        <taxon>Bacillati</taxon>
        <taxon>Actinomycetota</taxon>
        <taxon>Actinomycetes</taxon>
        <taxon>Micrococcales</taxon>
        <taxon>Intrasporangiaceae</taxon>
        <taxon>Terrabacter</taxon>
    </lineage>
</organism>
<proteinExistence type="predicted"/>
<dbReference type="InterPro" id="IPR029016">
    <property type="entry name" value="GAF-like_dom_sf"/>
</dbReference>
<accession>A0ABP5DWT6</accession>
<reference evidence="7" key="1">
    <citation type="journal article" date="2019" name="Int. J. Syst. Evol. Microbiol.">
        <title>The Global Catalogue of Microorganisms (GCM) 10K type strain sequencing project: providing services to taxonomists for standard genome sequencing and annotation.</title>
        <authorList>
            <consortium name="The Broad Institute Genomics Platform"/>
            <consortium name="The Broad Institute Genome Sequencing Center for Infectious Disease"/>
            <person name="Wu L."/>
            <person name="Ma J."/>
        </authorList>
    </citation>
    <scope>NUCLEOTIDE SEQUENCE [LARGE SCALE GENOMIC DNA]</scope>
    <source>
        <strain evidence="7">JCM 15628</strain>
    </source>
</reference>
<dbReference type="InterPro" id="IPR012074">
    <property type="entry name" value="GAF_ANTAR"/>
</dbReference>
<keyword evidence="3" id="KW-0805">Transcription regulation</keyword>
<dbReference type="PIRSF" id="PIRSF036625">
    <property type="entry name" value="GAF_ANTAR"/>
    <property type="match status" value="1"/>
</dbReference>
<keyword evidence="7" id="KW-1185">Reference proteome</keyword>
<evidence type="ECO:0000259" key="5">
    <source>
        <dbReference type="PROSITE" id="PS50921"/>
    </source>
</evidence>